<evidence type="ECO:0000256" key="1">
    <source>
        <dbReference type="SAM" id="Phobius"/>
    </source>
</evidence>
<keyword evidence="1" id="KW-1133">Transmembrane helix</keyword>
<feature type="transmembrane region" description="Helical" evidence="1">
    <location>
        <begin position="453"/>
        <end position="474"/>
    </location>
</feature>
<dbReference type="AlphaFoldDB" id="A0A1I4R311"/>
<feature type="transmembrane region" description="Helical" evidence="1">
    <location>
        <begin position="393"/>
        <end position="411"/>
    </location>
</feature>
<evidence type="ECO:0008006" key="4">
    <source>
        <dbReference type="Google" id="ProtNLM"/>
    </source>
</evidence>
<name>A0A1I4R311_9RHOB</name>
<protein>
    <recommendedName>
        <fullName evidence="4">Pentapeptide repeat-containing protein</fullName>
    </recommendedName>
</protein>
<dbReference type="EMBL" id="FOTQ01000007">
    <property type="protein sequence ID" value="SFM46313.1"/>
    <property type="molecule type" value="Genomic_DNA"/>
</dbReference>
<accession>A0A1I4R311</accession>
<proteinExistence type="predicted"/>
<keyword evidence="3" id="KW-1185">Reference proteome</keyword>
<dbReference type="RefSeq" id="WP_242654830.1">
    <property type="nucleotide sequence ID" value="NZ_FOTQ01000007.1"/>
</dbReference>
<gene>
    <name evidence="2" type="ORF">SAMN04488042_107227</name>
</gene>
<dbReference type="Proteomes" id="UP000199144">
    <property type="component" value="Unassembled WGS sequence"/>
</dbReference>
<evidence type="ECO:0000313" key="3">
    <source>
        <dbReference type="Proteomes" id="UP000199144"/>
    </source>
</evidence>
<dbReference type="Gene3D" id="2.160.20.80">
    <property type="entry name" value="E3 ubiquitin-protein ligase SopA"/>
    <property type="match status" value="1"/>
</dbReference>
<keyword evidence="1" id="KW-0472">Membrane</keyword>
<dbReference type="STRING" id="254406.SAMN04488042_107227"/>
<reference evidence="2 3" key="1">
    <citation type="submission" date="2016-10" db="EMBL/GenBank/DDBJ databases">
        <authorList>
            <person name="de Groot N.N."/>
        </authorList>
    </citation>
    <scope>NUCLEOTIDE SEQUENCE [LARGE SCALE GENOMIC DNA]</scope>
    <source>
        <strain evidence="2 3">DSM 15283</strain>
    </source>
</reference>
<evidence type="ECO:0000313" key="2">
    <source>
        <dbReference type="EMBL" id="SFM46313.1"/>
    </source>
</evidence>
<keyword evidence="1" id="KW-0812">Transmembrane</keyword>
<feature type="transmembrane region" description="Helical" evidence="1">
    <location>
        <begin position="423"/>
        <end position="441"/>
    </location>
</feature>
<organism evidence="2 3">
    <name type="scientific">Shimia aestuarii</name>
    <dbReference type="NCBI Taxonomy" id="254406"/>
    <lineage>
        <taxon>Bacteria</taxon>
        <taxon>Pseudomonadati</taxon>
        <taxon>Pseudomonadota</taxon>
        <taxon>Alphaproteobacteria</taxon>
        <taxon>Rhodobacterales</taxon>
        <taxon>Roseobacteraceae</taxon>
    </lineage>
</organism>
<sequence length="481" mass="54658">MGETAERKLTPANENPWYVLMTLYGEQEGEEIDWELHAKNRQAWNAWAGKDVPHTKLKEIAQKLKVGARELSGGQQLAKTTENLFSDAWKRIGGGVTPVSMPRSYSPIDLRGVLFHHKLVLDGFFIPSSLSVVDARFCSELRAYRTCFQHDFFLTSADIQDRFFVESAEIFGGFYAAHASFNEFSLFRSTIRGPTFMPEARSFRHARFSETKFQQTADFSKAELLSDVSFSECFFGGLAHFRATKFQARASFWGATFVNRSYFSEALFGHTRDEGTCLSDFTDCQFDQPSTFRDAKFRDAYPILEGAMLHPTTVFTAEEAHWPKGTNQEAKQVRDSCASLRHVLTQQGLPEDAHFFFRREMAAAGQIGNLWQRLPYHLFRIFSEYGHSIARPTWWLIGCWALGVAAFWGYFASTGQGGLGKAMGVSFSNLFPLFGFGRLYLQDVLRGLPTVLKAWSGLQTVFSLPMLFFLGLGLRQRFRLR</sequence>